<evidence type="ECO:0000256" key="1">
    <source>
        <dbReference type="ARBA" id="ARBA00004300"/>
    </source>
</evidence>
<feature type="coiled-coil region" evidence="2">
    <location>
        <begin position="452"/>
        <end position="479"/>
    </location>
</feature>
<dbReference type="GO" id="GO:0005096">
    <property type="term" value="F:GTPase activator activity"/>
    <property type="evidence" value="ECO:0007669"/>
    <property type="project" value="TreeGrafter"/>
</dbReference>
<dbReference type="Gene3D" id="1.10.8.270">
    <property type="entry name" value="putative rabgap domain of human tbc1 domain family member 14 like domains"/>
    <property type="match status" value="1"/>
</dbReference>
<dbReference type="Pfam" id="PF00169">
    <property type="entry name" value="PH"/>
    <property type="match status" value="1"/>
</dbReference>
<dbReference type="Gene3D" id="2.30.29.30">
    <property type="entry name" value="Pleckstrin-homology domain (PH domain)/Phosphotyrosine-binding domain (PTB)"/>
    <property type="match status" value="1"/>
</dbReference>
<dbReference type="InterPro" id="IPR011993">
    <property type="entry name" value="PH-like_dom_sf"/>
</dbReference>
<feature type="domain" description="PH" evidence="4">
    <location>
        <begin position="48"/>
        <end position="149"/>
    </location>
</feature>
<dbReference type="SUPFAM" id="SSF47923">
    <property type="entry name" value="Ypt/Rab-GAP domain of gyp1p"/>
    <property type="match status" value="2"/>
</dbReference>
<dbReference type="Gene3D" id="2.130.10.10">
    <property type="entry name" value="YVTN repeat-like/Quinoprotein amine dehydrogenase"/>
    <property type="match status" value="1"/>
</dbReference>
<feature type="domain" description="Rab-GAP TBC" evidence="5">
    <location>
        <begin position="597"/>
        <end position="793"/>
    </location>
</feature>
<dbReference type="PROSITE" id="PS50003">
    <property type="entry name" value="PH_DOMAIN"/>
    <property type="match status" value="1"/>
</dbReference>
<evidence type="ECO:0000256" key="3">
    <source>
        <dbReference type="SAM" id="MobiDB-lite"/>
    </source>
</evidence>
<keyword evidence="2" id="KW-0175">Coiled coil</keyword>
<dbReference type="GO" id="GO:0005813">
    <property type="term" value="C:centrosome"/>
    <property type="evidence" value="ECO:0007669"/>
    <property type="project" value="UniProtKB-SubCell"/>
</dbReference>
<dbReference type="Proteomes" id="UP001497382">
    <property type="component" value="Unassembled WGS sequence"/>
</dbReference>
<evidence type="ECO:0000313" key="7">
    <source>
        <dbReference type="Proteomes" id="UP001497382"/>
    </source>
</evidence>
<feature type="region of interest" description="Disordered" evidence="3">
    <location>
        <begin position="153"/>
        <end position="190"/>
    </location>
</feature>
<dbReference type="InterPro" id="IPR056602">
    <property type="entry name" value="Beta-prop_LRRK2"/>
</dbReference>
<feature type="compositionally biased region" description="Basic and acidic residues" evidence="3">
    <location>
        <begin position="1192"/>
        <end position="1207"/>
    </location>
</feature>
<dbReference type="InterPro" id="IPR050302">
    <property type="entry name" value="Rab_GAP_TBC_domain"/>
</dbReference>
<dbReference type="PANTHER" id="PTHR47219:SF20">
    <property type="entry name" value="TBC1 DOMAIN FAMILY MEMBER 2B"/>
    <property type="match status" value="1"/>
</dbReference>
<keyword evidence="7" id="KW-1185">Reference proteome</keyword>
<dbReference type="InterPro" id="IPR035969">
    <property type="entry name" value="Rab-GAP_TBC_sf"/>
</dbReference>
<proteinExistence type="predicted"/>
<organism evidence="6 7">
    <name type="scientific">Larinioides sclopetarius</name>
    <dbReference type="NCBI Taxonomy" id="280406"/>
    <lineage>
        <taxon>Eukaryota</taxon>
        <taxon>Metazoa</taxon>
        <taxon>Ecdysozoa</taxon>
        <taxon>Arthropoda</taxon>
        <taxon>Chelicerata</taxon>
        <taxon>Arachnida</taxon>
        <taxon>Araneae</taxon>
        <taxon>Araneomorphae</taxon>
        <taxon>Entelegynae</taxon>
        <taxon>Araneoidea</taxon>
        <taxon>Araneidae</taxon>
        <taxon>Larinioides</taxon>
    </lineage>
</organism>
<dbReference type="InterPro" id="IPR000195">
    <property type="entry name" value="Rab-GAP-TBC_dom"/>
</dbReference>
<dbReference type="InterPro" id="IPR011047">
    <property type="entry name" value="Quinoprotein_ADH-like_sf"/>
</dbReference>
<feature type="compositionally biased region" description="Polar residues" evidence="3">
    <location>
        <begin position="1272"/>
        <end position="1281"/>
    </location>
</feature>
<feature type="region of interest" description="Disordered" evidence="3">
    <location>
        <begin position="1418"/>
        <end position="1445"/>
    </location>
</feature>
<evidence type="ECO:0008006" key="8">
    <source>
        <dbReference type="Google" id="ProtNLM"/>
    </source>
</evidence>
<dbReference type="PANTHER" id="PTHR47219">
    <property type="entry name" value="RAB GTPASE-ACTIVATING PROTEIN 1-LIKE"/>
    <property type="match status" value="1"/>
</dbReference>
<name>A0AAV1ZLN2_9ARAC</name>
<feature type="compositionally biased region" description="Acidic residues" evidence="3">
    <location>
        <begin position="288"/>
        <end position="297"/>
    </location>
</feature>
<dbReference type="PROSITE" id="PS50086">
    <property type="entry name" value="TBC_RABGAP"/>
    <property type="match status" value="1"/>
</dbReference>
<evidence type="ECO:0000313" key="6">
    <source>
        <dbReference type="EMBL" id="CAL1272712.1"/>
    </source>
</evidence>
<feature type="compositionally biased region" description="Polar residues" evidence="3">
    <location>
        <begin position="1419"/>
        <end position="1428"/>
    </location>
</feature>
<dbReference type="FunFam" id="1.10.8.270:FF:000026">
    <property type="entry name" value="TBC (Tre-2/Bub2/Cdc16) domain family"/>
    <property type="match status" value="1"/>
</dbReference>
<gene>
    <name evidence="6" type="ORF">LARSCL_LOCUS6542</name>
</gene>
<feature type="compositionally biased region" description="Low complexity" evidence="3">
    <location>
        <begin position="330"/>
        <end position="346"/>
    </location>
</feature>
<dbReference type="Pfam" id="PF00566">
    <property type="entry name" value="RabGAP-TBC"/>
    <property type="match status" value="1"/>
</dbReference>
<dbReference type="InterPro" id="IPR001849">
    <property type="entry name" value="PH_domain"/>
</dbReference>
<dbReference type="Gene3D" id="1.10.10.750">
    <property type="entry name" value="Ypt/Rab-GAP domain of gyp1p, domain 1"/>
    <property type="match status" value="1"/>
</dbReference>
<dbReference type="SMART" id="SM00164">
    <property type="entry name" value="TBC"/>
    <property type="match status" value="1"/>
</dbReference>
<dbReference type="EMBL" id="CAXIEN010000063">
    <property type="protein sequence ID" value="CAL1272712.1"/>
    <property type="molecule type" value="Genomic_DNA"/>
</dbReference>
<feature type="region of interest" description="Disordered" evidence="3">
    <location>
        <begin position="1192"/>
        <end position="1215"/>
    </location>
</feature>
<comment type="subcellular location">
    <subcellularLocation>
        <location evidence="1">Cytoplasm</location>
        <location evidence="1">Cytoskeleton</location>
        <location evidence="1">Microtubule organizing center</location>
        <location evidence="1">Centrosome</location>
    </subcellularLocation>
</comment>
<dbReference type="GO" id="GO:0031267">
    <property type="term" value="F:small GTPase binding"/>
    <property type="evidence" value="ECO:0007669"/>
    <property type="project" value="TreeGrafter"/>
</dbReference>
<dbReference type="Gene3D" id="1.10.472.80">
    <property type="entry name" value="Ypt/Rab-GAP domain of gyp1p, domain 3"/>
    <property type="match status" value="1"/>
</dbReference>
<dbReference type="Pfam" id="PF23748">
    <property type="entry name" value="Beta-prop_LRRK2"/>
    <property type="match status" value="1"/>
</dbReference>
<feature type="region of interest" description="Disordered" evidence="3">
    <location>
        <begin position="1240"/>
        <end position="1290"/>
    </location>
</feature>
<evidence type="ECO:0000259" key="4">
    <source>
        <dbReference type="PROSITE" id="PS50003"/>
    </source>
</evidence>
<feature type="compositionally biased region" description="Low complexity" evidence="3">
    <location>
        <begin position="168"/>
        <end position="178"/>
    </location>
</feature>
<dbReference type="SMART" id="SM00233">
    <property type="entry name" value="PH"/>
    <property type="match status" value="1"/>
</dbReference>
<dbReference type="InterPro" id="IPR015943">
    <property type="entry name" value="WD40/YVTN_repeat-like_dom_sf"/>
</dbReference>
<sequence>MFASLNKWITLHADEFFQGETGELKNAEALAHGSWGTWKVATSLMADRRVIAGYLVLKPAGALSRLKGRKRLWFVLDESKCRLLYYKCEVDARSKDPLGAIEIRGSAISLALEEDNQFVVHSNGREHALVAEDHESMMLWILALQARQDKMIPEPPTEASASSKRKQQQPSTNNTQPNMHKQVAASVKSKVLQRTHSLQLNSERRHDPLKRMHSLWTTTTQENDFIPNDKVPPSKQPSVVEESPKDESPLSPTAGAMAWSTDTNNNDRDQGRGTLVREPSTDRSSDTESCDDSDPSDPPDGGSDRVRLLRKMNSEGMTPQDLTPLKDRASSLSGTSVSSDSAVGTSDCSASARLQELESELMSTKCDLAKALNRESAYKSIIEEKILLVNELEERLRAAEDPDGDAVWKSPVHKGNSGNLQEKCRILQNHNRFLNEEVLKLAKMMQHEKKNTDIKHQQLRQLESELDQLKRDYVFLMQSSLRINNSDGPEIMEVYLYGGNRHKERVLQLLEEARKINPTLPVYENMSRGLYHVDGLGFRRSFAEESLIVHYICRQLHQHYSALGPQYEQHQQQWKKYLRQNPALPATKELKNLVRKGIPIHLRSRVWAVLYRSRVSDIMESKGPHYYNFLCSLAPDDERVSHHKRQIALDLLRTMPDNIRFADSNADGVRKMQEVLQAFCVHNPTLGYCQGMNFLVGMCLLFLEPEDAFWCLVAVTERYFTANYFDQNLIGAQADQEVLKDLLREKMPLLWQHFAQLDIELCTVTLNWFLAIFFDCVPFESLLRIWDCFLLEGPKVLFRFSLAILKMNERSLLAKQDTVSIMRQLKASAKLCFDVDHLFQTAFEVLKPFTRRQDIAAKQACYYKTLKEHAKKMDMEKIALKDRERMLSEMEFLSVNQLVIECAAVYDKDKLWLCHGHQNGAHISKVNCEESIMYRLNIELESRVMCMHALDDDTMLLGTLSHFVHSYSTKSRRLLWEIRLNDSVLSLASHEEDGIRQVYAGLADGTVAVIENIEGQSPKPETFYIMIGSNPVTCLRLVERRLWCGTGNRVVILNARTLDSVDQFHTSSSCLDYLSMLVSDDRGVWLTIRGSSILQLWDPHTLTCKLLFDVRDNKYPRSPKTGEEEMGGSRITALLPFSGSVLVGTAEGSLIIYDVVTKLSRSPSTAEFSTTPNKKQPPADHIQQKIQQLLMEKKRDERINPEGRQRLDSGCYSTPCRTPLYTQSRRGSVHCADTTAAVASLTAQEEEQESSSPEDKSEATSHCTVKRVGGTERSSLTSPESQIYEEHTEDSLKKIDTDRDDSGHSSSAQGTTIAPNIKKLCTCHQLSSNSVKCRHCLLEASEALRKLFDKYSLSINSTNHVDYTTRYQNLLNNSQNKTVRISRCLSKDGESIPVSNTVNETKPADDYAWSDSSIELPPSCSNDGTEAETSPPRKPVLSTGSNQQNETLSISTIKNNALLRAISADDVTQWVKSQETLTSSLASDSYDFDDVFVTYTEDEAAGKHKSNRETDILLETLRSRALTRRRSSNVLEYSGTSSALSQRTDLWLSDSRSPWCDTASSSSGLRCPRLKDIRTQLPTWGNMMSENEGTDGIARLNSLSYEDSITDSSISGTHRDILQLGDWSTHKSSETASNVSFSSTDVPYAFELNLQEKIKISDKPIKCLLETRCGSEPTIISCAGCYGDDEAVLKWTKVGDEELWTNDPIIEVCPYTNAIKPSPYARSRLPRRTSSLVSVNTESESTARASLTSTSSSTSSVVGSGLAKVHNIFLRVQDKA</sequence>
<feature type="region of interest" description="Disordered" evidence="3">
    <location>
        <begin position="218"/>
        <end position="346"/>
    </location>
</feature>
<comment type="caution">
    <text evidence="6">The sequence shown here is derived from an EMBL/GenBank/DDBJ whole genome shotgun (WGS) entry which is preliminary data.</text>
</comment>
<dbReference type="SUPFAM" id="SSF50998">
    <property type="entry name" value="Quinoprotein alcohol dehydrogenase-like"/>
    <property type="match status" value="1"/>
</dbReference>
<evidence type="ECO:0000256" key="2">
    <source>
        <dbReference type="SAM" id="Coils"/>
    </source>
</evidence>
<dbReference type="SUPFAM" id="SSF50729">
    <property type="entry name" value="PH domain-like"/>
    <property type="match status" value="1"/>
</dbReference>
<protein>
    <recommendedName>
        <fullName evidence="8">TBC1 domain family member 2B</fullName>
    </recommendedName>
</protein>
<reference evidence="6 7" key="1">
    <citation type="submission" date="2024-04" db="EMBL/GenBank/DDBJ databases">
        <authorList>
            <person name="Rising A."/>
            <person name="Reimegard J."/>
            <person name="Sonavane S."/>
            <person name="Akerstrom W."/>
            <person name="Nylinder S."/>
            <person name="Hedman E."/>
            <person name="Kallberg Y."/>
        </authorList>
    </citation>
    <scope>NUCLEOTIDE SEQUENCE [LARGE SCALE GENOMIC DNA]</scope>
</reference>
<evidence type="ECO:0000259" key="5">
    <source>
        <dbReference type="PROSITE" id="PS50086"/>
    </source>
</evidence>
<accession>A0AAV1ZLN2</accession>